<dbReference type="EMBL" id="CP115668">
    <property type="protein sequence ID" value="WCC80366.1"/>
    <property type="molecule type" value="Genomic_DNA"/>
</dbReference>
<feature type="region of interest" description="Disordered" evidence="1">
    <location>
        <begin position="62"/>
        <end position="81"/>
    </location>
</feature>
<keyword evidence="3" id="KW-1185">Reference proteome</keyword>
<organism evidence="2 3">
    <name type="scientific">Cutibacterium equinum</name>
    <dbReference type="NCBI Taxonomy" id="3016342"/>
    <lineage>
        <taxon>Bacteria</taxon>
        <taxon>Bacillati</taxon>
        <taxon>Actinomycetota</taxon>
        <taxon>Actinomycetes</taxon>
        <taxon>Propionibacteriales</taxon>
        <taxon>Propionibacteriaceae</taxon>
        <taxon>Cutibacterium</taxon>
    </lineage>
</organism>
<accession>A0ABY7QZ97</accession>
<proteinExistence type="predicted"/>
<reference evidence="2 3" key="1">
    <citation type="submission" date="2023-01" db="EMBL/GenBank/DDBJ databases">
        <authorList>
            <person name="Lee S.H."/>
            <person name="Jung H.S."/>
            <person name="Yun J.U."/>
        </authorList>
    </citation>
    <scope>NUCLEOTIDE SEQUENCE [LARGE SCALE GENOMIC DNA]</scope>
    <source>
        <strain evidence="2 3">CBA3108</strain>
    </source>
</reference>
<evidence type="ECO:0000256" key="1">
    <source>
        <dbReference type="SAM" id="MobiDB-lite"/>
    </source>
</evidence>
<evidence type="ECO:0000313" key="2">
    <source>
        <dbReference type="EMBL" id="WCC80366.1"/>
    </source>
</evidence>
<evidence type="ECO:0000313" key="3">
    <source>
        <dbReference type="Proteomes" id="UP001212097"/>
    </source>
</evidence>
<name>A0ABY7QZ97_9ACTN</name>
<protein>
    <submittedName>
        <fullName evidence="2">Uncharacterized protein</fullName>
    </submittedName>
</protein>
<dbReference type="Proteomes" id="UP001212097">
    <property type="component" value="Chromosome"/>
</dbReference>
<reference evidence="2 3" key="2">
    <citation type="submission" date="2023-06" db="EMBL/GenBank/DDBJ databases">
        <title>The Gram-positive Non-spore-bearing Anaerobic Bacilli of Human Feces.</title>
        <authorList>
            <person name="Eggerth A.H."/>
        </authorList>
    </citation>
    <scope>NUCLEOTIDE SEQUENCE [LARGE SCALE GENOMIC DNA]</scope>
    <source>
        <strain evidence="2 3">CBA3108</strain>
    </source>
</reference>
<sequence length="109" mass="12432">MAKMARPRFTATLFTAWNGTPQTCPVRDHHHDHVDEDHRIDRLQRSARPFGGFTGYLLRDPADGVRVGRRPPQTSSKGVEIRPVINPRGQQQYDLIDYVQTALRLGKLT</sequence>
<gene>
    <name evidence="2" type="ORF">O6R08_02200</name>
</gene>